<dbReference type="RefSeq" id="WP_183669199.1">
    <property type="nucleotide sequence ID" value="NZ_BMPB01000003.1"/>
</dbReference>
<evidence type="ECO:0000313" key="1">
    <source>
        <dbReference type="EMBL" id="MBB4621024.1"/>
    </source>
</evidence>
<evidence type="ECO:0008006" key="3">
    <source>
        <dbReference type="Google" id="ProtNLM"/>
    </source>
</evidence>
<organism evidence="1 2">
    <name type="scientific">Parabacteroides faecis</name>
    <dbReference type="NCBI Taxonomy" id="1217282"/>
    <lineage>
        <taxon>Bacteria</taxon>
        <taxon>Pseudomonadati</taxon>
        <taxon>Bacteroidota</taxon>
        <taxon>Bacteroidia</taxon>
        <taxon>Bacteroidales</taxon>
        <taxon>Tannerellaceae</taxon>
        <taxon>Parabacteroides</taxon>
    </lineage>
</organism>
<gene>
    <name evidence="1" type="ORF">GGQ57_000918</name>
</gene>
<proteinExistence type="predicted"/>
<dbReference type="SUPFAM" id="SSF101898">
    <property type="entry name" value="NHL repeat"/>
    <property type="match status" value="1"/>
</dbReference>
<keyword evidence="2" id="KW-1185">Reference proteome</keyword>
<name>A0ABR6KHN6_9BACT</name>
<dbReference type="PROSITE" id="PS51257">
    <property type="entry name" value="PROKAR_LIPOPROTEIN"/>
    <property type="match status" value="1"/>
</dbReference>
<accession>A0ABR6KHN6</accession>
<dbReference type="EMBL" id="JACHOC010000002">
    <property type="protein sequence ID" value="MBB4621024.1"/>
    <property type="molecule type" value="Genomic_DNA"/>
</dbReference>
<evidence type="ECO:0000313" key="2">
    <source>
        <dbReference type="Proteomes" id="UP000533637"/>
    </source>
</evidence>
<protein>
    <recommendedName>
        <fullName evidence="3">Lipoprotein</fullName>
    </recommendedName>
</protein>
<dbReference type="Proteomes" id="UP000533637">
    <property type="component" value="Unassembled WGS sequence"/>
</dbReference>
<comment type="caution">
    <text evidence="1">The sequence shown here is derived from an EMBL/GenBank/DDBJ whole genome shotgun (WGS) entry which is preliminary data.</text>
</comment>
<sequence>MKYILLFYSFLFMTFSCQDKMNIKDYSIPIKTDKQLNGKIQFSKDESCYFYDLKIMNNFYLFLDERSDTVLRVYKQGNISYPYGSLCRSSEKDKLWMPLFTKETHNYLNNTEITFLVDNNQYYKSITLNNKNSNIKINISKLFDLKNMFCRDFNITSKDIYAIPVSRYNKNSYFFFNPDSGYYWVDPSPSIEEIMPKDNLSYTNTICLNESQNTIVSAYRFTNYVSFYELDGTLKTTIKFGETPVIPIVNPDRDEIDVRNTPKCFTYICGSSQYVYCLYDGSSDFTAPSKIAVFQWNGKHIATWQANRNLRAIAVDKNDKYILAIASNKDGQDIIKYDLE</sequence>
<reference evidence="1 2" key="1">
    <citation type="submission" date="2020-08" db="EMBL/GenBank/DDBJ databases">
        <title>Genomic Encyclopedia of Type Strains, Phase IV (KMG-IV): sequencing the most valuable type-strain genomes for metagenomic binning, comparative biology and taxonomic classification.</title>
        <authorList>
            <person name="Goeker M."/>
        </authorList>
    </citation>
    <scope>NUCLEOTIDE SEQUENCE [LARGE SCALE GENOMIC DNA]</scope>
    <source>
        <strain evidence="1 2">DSM 102983</strain>
    </source>
</reference>